<evidence type="ECO:0000256" key="5">
    <source>
        <dbReference type="ARBA" id="ARBA00022741"/>
    </source>
</evidence>
<dbReference type="PANTHER" id="PTHR24421:SF10">
    <property type="entry name" value="NITRATE_NITRITE SENSOR PROTEIN NARQ"/>
    <property type="match status" value="1"/>
</dbReference>
<evidence type="ECO:0000256" key="7">
    <source>
        <dbReference type="ARBA" id="ARBA00022840"/>
    </source>
</evidence>
<evidence type="ECO:0000256" key="3">
    <source>
        <dbReference type="ARBA" id="ARBA00022553"/>
    </source>
</evidence>
<feature type="transmembrane region" description="Helical" evidence="9">
    <location>
        <begin position="28"/>
        <end position="48"/>
    </location>
</feature>
<gene>
    <name evidence="12" type="ORF">HNR73_003825</name>
</gene>
<comment type="catalytic activity">
    <reaction evidence="1">
        <text>ATP + protein L-histidine = ADP + protein N-phospho-L-histidine.</text>
        <dbReference type="EC" id="2.7.13.3"/>
    </reaction>
</comment>
<evidence type="ECO:0000256" key="6">
    <source>
        <dbReference type="ARBA" id="ARBA00022777"/>
    </source>
</evidence>
<keyword evidence="7" id="KW-0067">ATP-binding</keyword>
<name>A0A841FRM9_9ACTN</name>
<evidence type="ECO:0000259" key="11">
    <source>
        <dbReference type="Pfam" id="PF13796"/>
    </source>
</evidence>
<keyword evidence="9" id="KW-1133">Transmembrane helix</keyword>
<feature type="domain" description="Signal transduction histidine kinase subgroup 3 dimerisation and phosphoacceptor" evidence="10">
    <location>
        <begin position="224"/>
        <end position="290"/>
    </location>
</feature>
<dbReference type="InterPro" id="IPR050482">
    <property type="entry name" value="Sensor_HK_TwoCompSys"/>
</dbReference>
<dbReference type="GO" id="GO:0005524">
    <property type="term" value="F:ATP binding"/>
    <property type="evidence" value="ECO:0007669"/>
    <property type="project" value="UniProtKB-KW"/>
</dbReference>
<evidence type="ECO:0000256" key="1">
    <source>
        <dbReference type="ARBA" id="ARBA00000085"/>
    </source>
</evidence>
<dbReference type="SUPFAM" id="SSF55874">
    <property type="entry name" value="ATPase domain of HSP90 chaperone/DNA topoisomerase II/histidine kinase"/>
    <property type="match status" value="1"/>
</dbReference>
<comment type="caution">
    <text evidence="12">The sequence shown here is derived from an EMBL/GenBank/DDBJ whole genome shotgun (WGS) entry which is preliminary data.</text>
</comment>
<dbReference type="GO" id="GO:0000155">
    <property type="term" value="F:phosphorelay sensor kinase activity"/>
    <property type="evidence" value="ECO:0007669"/>
    <property type="project" value="InterPro"/>
</dbReference>
<dbReference type="Pfam" id="PF13796">
    <property type="entry name" value="Sensor"/>
    <property type="match status" value="1"/>
</dbReference>
<evidence type="ECO:0000256" key="4">
    <source>
        <dbReference type="ARBA" id="ARBA00022679"/>
    </source>
</evidence>
<evidence type="ECO:0000313" key="13">
    <source>
        <dbReference type="Proteomes" id="UP000548476"/>
    </source>
</evidence>
<dbReference type="PANTHER" id="PTHR24421">
    <property type="entry name" value="NITRATE/NITRITE SENSOR PROTEIN NARX-RELATED"/>
    <property type="match status" value="1"/>
</dbReference>
<feature type="transmembrane region" description="Helical" evidence="9">
    <location>
        <begin position="54"/>
        <end position="78"/>
    </location>
</feature>
<dbReference type="Gene3D" id="1.20.5.1930">
    <property type="match status" value="1"/>
</dbReference>
<dbReference type="InterPro" id="IPR025828">
    <property type="entry name" value="Put_sensor_dom"/>
</dbReference>
<dbReference type="Proteomes" id="UP000548476">
    <property type="component" value="Unassembled WGS sequence"/>
</dbReference>
<keyword evidence="5" id="KW-0547">Nucleotide-binding</keyword>
<dbReference type="RefSeq" id="WP_239122127.1">
    <property type="nucleotide sequence ID" value="NZ_BONT01000046.1"/>
</dbReference>
<dbReference type="Pfam" id="PF07730">
    <property type="entry name" value="HisKA_3"/>
    <property type="match status" value="1"/>
</dbReference>
<evidence type="ECO:0000256" key="2">
    <source>
        <dbReference type="ARBA" id="ARBA00012438"/>
    </source>
</evidence>
<keyword evidence="13" id="KW-1185">Reference proteome</keyword>
<dbReference type="Gene3D" id="3.30.565.10">
    <property type="entry name" value="Histidine kinase-like ATPase, C-terminal domain"/>
    <property type="match status" value="1"/>
</dbReference>
<dbReference type="InterPro" id="IPR011712">
    <property type="entry name" value="Sig_transdc_His_kin_sub3_dim/P"/>
</dbReference>
<keyword evidence="6 12" id="KW-0418">Kinase</keyword>
<keyword evidence="4" id="KW-0808">Transferase</keyword>
<dbReference type="CDD" id="cd16917">
    <property type="entry name" value="HATPase_UhpB-NarQ-NarX-like"/>
    <property type="match status" value="1"/>
</dbReference>
<sequence length="417" mass="45082">MIAAHTPLQAMTQRPSVFLRSAWPWRSAAYLLGGGIVGAVFCLALAGLVLAGLLLLVVLFGVGVLLAAALSGILVGGFERWRLRLIDRDPIVSPHRRPSAPGYRSWLLTRVKEAATWRELAYTAMSVLVLCWVDLGVLALCFYVPVQVGILGIYDEYNPIPMLLISVPFGLGLAVCSLYVLAAWAGARGALARAVLAPRDEELGDRLIAVTRSRARLVDSFELERRRIERDLHDGAQQHLTALIMRLGLMRLDMPPGSPLSASLEEAVAQARLALDDTRELIRGVHPKVLSDRGLEAAVRDLAGRGVVPCAVDLELPGRLHSAVELTAYFTVSEALANVTKHSGARRCEVRGRVVGDNLWIEVRDDGHGGADPERGSGLTGLADRVAVHDGTLMVASPRGGPTLLRVELPCRFEPSH</sequence>
<keyword evidence="9" id="KW-0812">Transmembrane</keyword>
<proteinExistence type="predicted"/>
<keyword evidence="9" id="KW-0472">Membrane</keyword>
<keyword evidence="8" id="KW-0902">Two-component regulatory system</keyword>
<keyword evidence="3" id="KW-0597">Phosphoprotein</keyword>
<dbReference type="EC" id="2.7.13.3" evidence="2"/>
<evidence type="ECO:0000259" key="10">
    <source>
        <dbReference type="Pfam" id="PF07730"/>
    </source>
</evidence>
<feature type="transmembrane region" description="Helical" evidence="9">
    <location>
        <begin position="127"/>
        <end position="154"/>
    </location>
</feature>
<dbReference type="GO" id="GO:0046983">
    <property type="term" value="F:protein dimerization activity"/>
    <property type="evidence" value="ECO:0007669"/>
    <property type="project" value="InterPro"/>
</dbReference>
<accession>A0A841FRM9</accession>
<feature type="transmembrane region" description="Helical" evidence="9">
    <location>
        <begin position="160"/>
        <end position="184"/>
    </location>
</feature>
<reference evidence="12 13" key="1">
    <citation type="submission" date="2020-08" db="EMBL/GenBank/DDBJ databases">
        <title>Genomic Encyclopedia of Type Strains, Phase IV (KMG-IV): sequencing the most valuable type-strain genomes for metagenomic binning, comparative biology and taxonomic classification.</title>
        <authorList>
            <person name="Goeker M."/>
        </authorList>
    </citation>
    <scope>NUCLEOTIDE SEQUENCE [LARGE SCALE GENOMIC DNA]</scope>
    <source>
        <strain evidence="12 13">YIM 65646</strain>
    </source>
</reference>
<feature type="domain" description="Putative sensor" evidence="11">
    <location>
        <begin position="30"/>
        <end position="196"/>
    </location>
</feature>
<evidence type="ECO:0000256" key="8">
    <source>
        <dbReference type="ARBA" id="ARBA00023012"/>
    </source>
</evidence>
<evidence type="ECO:0000313" key="12">
    <source>
        <dbReference type="EMBL" id="MBB6035957.1"/>
    </source>
</evidence>
<dbReference type="GO" id="GO:0016020">
    <property type="term" value="C:membrane"/>
    <property type="evidence" value="ECO:0007669"/>
    <property type="project" value="InterPro"/>
</dbReference>
<dbReference type="InterPro" id="IPR036890">
    <property type="entry name" value="HATPase_C_sf"/>
</dbReference>
<protein>
    <recommendedName>
        <fullName evidence="2">histidine kinase</fullName>
        <ecNumber evidence="2">2.7.13.3</ecNumber>
    </recommendedName>
</protein>
<dbReference type="AlphaFoldDB" id="A0A841FRM9"/>
<evidence type="ECO:0000256" key="9">
    <source>
        <dbReference type="SAM" id="Phobius"/>
    </source>
</evidence>
<dbReference type="EMBL" id="JACHGT010000008">
    <property type="protein sequence ID" value="MBB6035957.1"/>
    <property type="molecule type" value="Genomic_DNA"/>
</dbReference>
<organism evidence="12 13">
    <name type="scientific">Phytomonospora endophytica</name>
    <dbReference type="NCBI Taxonomy" id="714109"/>
    <lineage>
        <taxon>Bacteria</taxon>
        <taxon>Bacillati</taxon>
        <taxon>Actinomycetota</taxon>
        <taxon>Actinomycetes</taxon>
        <taxon>Micromonosporales</taxon>
        <taxon>Micromonosporaceae</taxon>
        <taxon>Phytomonospora</taxon>
    </lineage>
</organism>